<gene>
    <name evidence="1" type="primary">mciZ</name>
    <name evidence="1" type="ORF">E6W99_08550</name>
</gene>
<comment type="caution">
    <text evidence="1">The sequence shown here is derived from an EMBL/GenBank/DDBJ whole genome shotgun (WGS) entry which is preliminary data.</text>
</comment>
<accession>A0A4S4BYW9</accession>
<sequence>MKIYRLEKGIVLVGKAWEIRAKLREYNRSFRTVKDWLQDEKTMQYPMIPPKKH</sequence>
<evidence type="ECO:0000313" key="2">
    <source>
        <dbReference type="Proteomes" id="UP000310334"/>
    </source>
</evidence>
<dbReference type="Proteomes" id="UP000310334">
    <property type="component" value="Unassembled WGS sequence"/>
</dbReference>
<proteinExistence type="predicted"/>
<dbReference type="RefSeq" id="WP_136352876.1">
    <property type="nucleotide sequence ID" value="NZ_CP046266.1"/>
</dbReference>
<evidence type="ECO:0000313" key="1">
    <source>
        <dbReference type="EMBL" id="THF80450.1"/>
    </source>
</evidence>
<dbReference type="EMBL" id="SSNT01000006">
    <property type="protein sequence ID" value="THF80450.1"/>
    <property type="molecule type" value="Genomic_DNA"/>
</dbReference>
<name>A0A4S4BYW9_9BACI</name>
<organism evidence="1 2">
    <name type="scientific">Metabacillus sediminilitoris</name>
    <dbReference type="NCBI Taxonomy" id="2567941"/>
    <lineage>
        <taxon>Bacteria</taxon>
        <taxon>Bacillati</taxon>
        <taxon>Bacillota</taxon>
        <taxon>Bacilli</taxon>
        <taxon>Bacillales</taxon>
        <taxon>Bacillaceae</taxon>
        <taxon>Metabacillus</taxon>
    </lineage>
</organism>
<dbReference type="Pfam" id="PF13072">
    <property type="entry name" value="MciZ"/>
    <property type="match status" value="1"/>
</dbReference>
<protein>
    <submittedName>
        <fullName evidence="1">Z-ring formation inhibitor MciZ</fullName>
    </submittedName>
</protein>
<dbReference type="InterPro" id="IPR025177">
    <property type="entry name" value="MciZ"/>
</dbReference>
<dbReference type="AlphaFoldDB" id="A0A4S4BYW9"/>
<keyword evidence="2" id="KW-1185">Reference proteome</keyword>
<reference evidence="1 2" key="1">
    <citation type="submission" date="2019-04" db="EMBL/GenBank/DDBJ databases">
        <title>Bacillus sediminilitoris sp. nov., isolated from a tidal flat sediment on the East China Sea.</title>
        <authorList>
            <person name="Wei Y."/>
            <person name="Mao H."/>
            <person name="Fang J."/>
        </authorList>
    </citation>
    <scope>NUCLEOTIDE SEQUENCE [LARGE SCALE GENOMIC DNA]</scope>
    <source>
        <strain evidence="1 2">DSL-17</strain>
    </source>
</reference>
<dbReference type="OrthoDB" id="2990038at2"/>